<dbReference type="Gene3D" id="6.10.280.90">
    <property type="match status" value="1"/>
</dbReference>
<dbReference type="EMBL" id="JBFNXR010000048">
    <property type="protein sequence ID" value="MEW9855921.1"/>
    <property type="molecule type" value="Genomic_DNA"/>
</dbReference>
<evidence type="ECO:0000256" key="1">
    <source>
        <dbReference type="SAM" id="MobiDB-lite"/>
    </source>
</evidence>
<gene>
    <name evidence="2" type="ORF">ABUH87_12305</name>
</gene>
<accession>A0ABV3RCU1</accession>
<evidence type="ECO:0000313" key="3">
    <source>
        <dbReference type="Proteomes" id="UP001556118"/>
    </source>
</evidence>
<feature type="region of interest" description="Disordered" evidence="1">
    <location>
        <begin position="1"/>
        <end position="22"/>
    </location>
</feature>
<comment type="caution">
    <text evidence="2">The sequence shown here is derived from an EMBL/GenBank/DDBJ whole genome shotgun (WGS) entry which is preliminary data.</text>
</comment>
<dbReference type="RefSeq" id="WP_367774094.1">
    <property type="nucleotide sequence ID" value="NZ_JBFNXR010000048.1"/>
</dbReference>
<feature type="region of interest" description="Disordered" evidence="1">
    <location>
        <begin position="670"/>
        <end position="709"/>
    </location>
</feature>
<dbReference type="Pfam" id="PF16510">
    <property type="entry name" value="P22_portal"/>
    <property type="match status" value="1"/>
</dbReference>
<keyword evidence="3" id="KW-1185">Reference proteome</keyword>
<proteinExistence type="predicted"/>
<feature type="region of interest" description="Disordered" evidence="1">
    <location>
        <begin position="500"/>
        <end position="520"/>
    </location>
</feature>
<evidence type="ECO:0000313" key="2">
    <source>
        <dbReference type="EMBL" id="MEW9855921.1"/>
    </source>
</evidence>
<feature type="region of interest" description="Disordered" evidence="1">
    <location>
        <begin position="97"/>
        <end position="116"/>
    </location>
</feature>
<dbReference type="InterPro" id="IPR032427">
    <property type="entry name" value="P22_portal"/>
</dbReference>
<protein>
    <submittedName>
        <fullName evidence="2">Portal protein</fullName>
    </submittedName>
</protein>
<feature type="compositionally biased region" description="Acidic residues" evidence="1">
    <location>
        <begin position="1"/>
        <end position="18"/>
    </location>
</feature>
<organism evidence="2 3">
    <name type="scientific">Novosphingobium rhizovicinum</name>
    <dbReference type="NCBI Taxonomy" id="3228928"/>
    <lineage>
        <taxon>Bacteria</taxon>
        <taxon>Pseudomonadati</taxon>
        <taxon>Pseudomonadota</taxon>
        <taxon>Alphaproteobacteria</taxon>
        <taxon>Sphingomonadales</taxon>
        <taxon>Sphingomonadaceae</taxon>
        <taxon>Novosphingobium</taxon>
    </lineage>
</organism>
<dbReference type="Gene3D" id="1.10.1740.160">
    <property type="match status" value="1"/>
</dbReference>
<name>A0ABV3RCU1_9SPHN</name>
<sequence length="709" mass="78756">MADMTEIDTALDSEPTDADSERLRKVHERAMRRFDECSAPTQTNRAESLTARRFITIPGAQWEDEFGEQFDNSIKLQSDKVGKGVRKIENDYRQNRIIPDFRPDGPNANDKTADTLDGMHRADSYKYKSQQARDNAVFEAIAGGFGAYRLTNELEDPRDKDNDQQRINPAALIPDADQTVFFDIGAKLYDKSDARYAFIRSTFTRSAFEEEWGGAISEFPEGVLWQCRDWFRPNTVAIAEYYEREDVDDKLWILMHELSGEERRIWASQLEDGDLAELKRDGFKARSQKRKRVRVHKYILSGGEVLEDCGLIAGECIPIVPVYGLRYFVDGIERWKGYTQDKMDDQRLFNSCVSKLMETNSLAPTEAPIFDPEQIDPTIAKEWAEANIKRAPYRLAHSLRNPDGSIAAMGPVGMVQPPQLAPVTATLIQLAATNLTEDLVDADEVKANTSAEAMDIAATRVDAKSGIYLDNIRQSVQREGEIYLSMASEVYVEEGREVETMDEDGGNGRAVLAEPYTDPKSGEHMTINDLTTGRYKVIVSVTEATATRRDKTVKAMLSVAEAAIAAQDIEMAQAALNTAVLNIDGEGSDNLIEWVRKRAVASGLVPPTEEEQAAMDEAAQNQAPDPLAQVAEAQAQDFQASAAKKAAEVAETEANTQLLGAKTIETLAKAAANDGEEQGPREVRAPLPQPIPERIEPGETPRFLRNGSF</sequence>
<dbReference type="Proteomes" id="UP001556118">
    <property type="component" value="Unassembled WGS sequence"/>
</dbReference>
<reference evidence="2 3" key="1">
    <citation type="submission" date="2024-06" db="EMBL/GenBank/DDBJ databases">
        <title>Novosphingobium rhizovicinus M1R2S20.</title>
        <authorList>
            <person name="Sun J.-Q."/>
        </authorList>
    </citation>
    <scope>NUCLEOTIDE SEQUENCE [LARGE SCALE GENOMIC DNA]</scope>
    <source>
        <strain evidence="2 3">M1R2S20</strain>
    </source>
</reference>